<feature type="domain" description="B box-type" evidence="5">
    <location>
        <begin position="12"/>
        <end position="59"/>
    </location>
</feature>
<organism evidence="6 7">
    <name type="scientific">Dillenia turbinata</name>
    <dbReference type="NCBI Taxonomy" id="194707"/>
    <lineage>
        <taxon>Eukaryota</taxon>
        <taxon>Viridiplantae</taxon>
        <taxon>Streptophyta</taxon>
        <taxon>Embryophyta</taxon>
        <taxon>Tracheophyta</taxon>
        <taxon>Spermatophyta</taxon>
        <taxon>Magnoliopsida</taxon>
        <taxon>eudicotyledons</taxon>
        <taxon>Gunneridae</taxon>
        <taxon>Pentapetalae</taxon>
        <taxon>Dilleniales</taxon>
        <taxon>Dilleniaceae</taxon>
        <taxon>Dillenia</taxon>
    </lineage>
</organism>
<name>A0AAN8VP63_9MAGN</name>
<evidence type="ECO:0000256" key="2">
    <source>
        <dbReference type="ARBA" id="ARBA00022771"/>
    </source>
</evidence>
<dbReference type="SMART" id="SM00336">
    <property type="entry name" value="BBOX"/>
    <property type="match status" value="1"/>
</dbReference>
<reference evidence="6 7" key="1">
    <citation type="submission" date="2023-12" db="EMBL/GenBank/DDBJ databases">
        <title>A high-quality genome assembly for Dillenia turbinata (Dilleniales).</title>
        <authorList>
            <person name="Chanderbali A."/>
        </authorList>
    </citation>
    <scope>NUCLEOTIDE SEQUENCE [LARGE SCALE GENOMIC DNA]</scope>
    <source>
        <strain evidence="6">LSX21</strain>
        <tissue evidence="6">Leaf</tissue>
    </source>
</reference>
<keyword evidence="7" id="KW-1185">Reference proteome</keyword>
<keyword evidence="3" id="KW-0862">Zinc</keyword>
<dbReference type="Proteomes" id="UP001370490">
    <property type="component" value="Unassembled WGS sequence"/>
</dbReference>
<dbReference type="EMBL" id="JBAMMX010000006">
    <property type="protein sequence ID" value="KAK6937434.1"/>
    <property type="molecule type" value="Genomic_DNA"/>
</dbReference>
<dbReference type="InterPro" id="IPR000315">
    <property type="entry name" value="Znf_B-box"/>
</dbReference>
<dbReference type="AlphaFoldDB" id="A0AAN8VP63"/>
<evidence type="ECO:0000313" key="6">
    <source>
        <dbReference type="EMBL" id="KAK6937434.1"/>
    </source>
</evidence>
<keyword evidence="1" id="KW-0479">Metal-binding</keyword>
<dbReference type="PANTHER" id="PTHR31717:SF58">
    <property type="entry name" value="ZINC FINGER PROTEIN CONSTANS-LIKE 13"/>
    <property type="match status" value="1"/>
</dbReference>
<evidence type="ECO:0000256" key="3">
    <source>
        <dbReference type="ARBA" id="ARBA00022833"/>
    </source>
</evidence>
<dbReference type="Pfam" id="PF00643">
    <property type="entry name" value="zf-B_box"/>
    <property type="match status" value="1"/>
</dbReference>
<evidence type="ECO:0000259" key="5">
    <source>
        <dbReference type="PROSITE" id="PS50119"/>
    </source>
</evidence>
<dbReference type="InterPro" id="IPR049808">
    <property type="entry name" value="CONSTANS-like_Bbox1"/>
</dbReference>
<evidence type="ECO:0000313" key="7">
    <source>
        <dbReference type="Proteomes" id="UP001370490"/>
    </source>
</evidence>
<keyword evidence="2 4" id="KW-0863">Zinc-finger</keyword>
<dbReference type="CDD" id="cd19821">
    <property type="entry name" value="Bbox1_BBX-like"/>
    <property type="match status" value="1"/>
</dbReference>
<dbReference type="PROSITE" id="PS50119">
    <property type="entry name" value="ZF_BBOX"/>
    <property type="match status" value="1"/>
</dbReference>
<gene>
    <name evidence="6" type="ORF">RJ641_030942</name>
</gene>
<accession>A0AAN8VP63</accession>
<sequence length="487" mass="54438">MTESATTPKTGQQGRLCDFCGERTALLYCRADSAKLCIICDRDVHSTNPLFKKHTRTLLCDACDSFPVSVICVTESSVFCQNCDWERHNRTLSCVHDRRPHEGFTGCPSGTELGLVLGFDDLNCKSLFDLNDCGAADLLTSDDLFVWNSPDFVSLNDLIGSTNDSSCHNLKAVGVPTLPKNRKAACGQYKDEILCQLHQLLNSDPSSNHGFSNAENLTCFPSLKPEDNMLDQNTFASYEPNAVLDIFPAYDVKVSDCVPLMQINAFQCCSDSGEATNQVLLPSWNHGEESRMAADKNSDIGRSVAYANNDREGQLRECNIRSNSRVPLKITPHELNSQERDSAISRYKEKKKTRSYLLGDIDKNAVKEIAINSSKKKKAFGRMFKIESTTSKRKTQEPRRDNAPETSMMLQNLWKSLHTLRHCTCEFPLRPMTPMLAAAPFAEKSRPMMTTSRMMIIKVIALSPFGERMENSREIAAHEHATAFDTT</sequence>
<evidence type="ECO:0000256" key="4">
    <source>
        <dbReference type="PROSITE-ProRule" id="PRU00024"/>
    </source>
</evidence>
<evidence type="ECO:0000256" key="1">
    <source>
        <dbReference type="ARBA" id="ARBA00022723"/>
    </source>
</evidence>
<dbReference type="PANTHER" id="PTHR31717">
    <property type="entry name" value="ZINC FINGER PROTEIN CONSTANS-LIKE 10"/>
    <property type="match status" value="1"/>
</dbReference>
<proteinExistence type="predicted"/>
<comment type="caution">
    <text evidence="6">The sequence shown here is derived from an EMBL/GenBank/DDBJ whole genome shotgun (WGS) entry which is preliminary data.</text>
</comment>
<dbReference type="GO" id="GO:0008270">
    <property type="term" value="F:zinc ion binding"/>
    <property type="evidence" value="ECO:0007669"/>
    <property type="project" value="UniProtKB-KW"/>
</dbReference>
<protein>
    <submittedName>
        <fullName evidence="6">B-box-type zinc finger</fullName>
    </submittedName>
</protein>